<accession>W7XGS9</accession>
<keyword evidence="1 2" id="KW-0812">Transmembrane</keyword>
<dbReference type="AlphaFoldDB" id="W7XGS9"/>
<proteinExistence type="predicted"/>
<sequence>MSILQPKTDVYERQYAIKNLTKSQFSLLIQQLAIVNSQKHPIEKAQQINIVLKQRIQNIQKKPYRKNNYQQYLLSFIICSKLIQMIIGYIIKYKRYSNNQQFHQFLSSIIRTAIFILIQLWIVLNDRLKSFYNNYQQINQK</sequence>
<dbReference type="RefSeq" id="XP_012654037.1">
    <property type="nucleotide sequence ID" value="XM_012798583.1"/>
</dbReference>
<protein>
    <submittedName>
        <fullName evidence="2">Transmembrane protein, putative</fullName>
    </submittedName>
</protein>
<keyword evidence="3" id="KW-1185">Reference proteome</keyword>
<organism evidence="2 3">
    <name type="scientific">Tetrahymena thermophila (strain SB210)</name>
    <dbReference type="NCBI Taxonomy" id="312017"/>
    <lineage>
        <taxon>Eukaryota</taxon>
        <taxon>Sar</taxon>
        <taxon>Alveolata</taxon>
        <taxon>Ciliophora</taxon>
        <taxon>Intramacronucleata</taxon>
        <taxon>Oligohymenophorea</taxon>
        <taxon>Hymenostomatida</taxon>
        <taxon>Tetrahymenina</taxon>
        <taxon>Tetrahymenidae</taxon>
        <taxon>Tetrahymena</taxon>
    </lineage>
</organism>
<reference evidence="3" key="1">
    <citation type="journal article" date="2006" name="PLoS Biol.">
        <title>Macronuclear genome sequence of the ciliate Tetrahymena thermophila, a model eukaryote.</title>
        <authorList>
            <person name="Eisen J.A."/>
            <person name="Coyne R.S."/>
            <person name="Wu M."/>
            <person name="Wu D."/>
            <person name="Thiagarajan M."/>
            <person name="Wortman J.R."/>
            <person name="Badger J.H."/>
            <person name="Ren Q."/>
            <person name="Amedeo P."/>
            <person name="Jones K.M."/>
            <person name="Tallon L.J."/>
            <person name="Delcher A.L."/>
            <person name="Salzberg S.L."/>
            <person name="Silva J.C."/>
            <person name="Haas B.J."/>
            <person name="Majoros W.H."/>
            <person name="Farzad M."/>
            <person name="Carlton J.M."/>
            <person name="Smith R.K. Jr."/>
            <person name="Garg J."/>
            <person name="Pearlman R.E."/>
            <person name="Karrer K.M."/>
            <person name="Sun L."/>
            <person name="Manning G."/>
            <person name="Elde N.C."/>
            <person name="Turkewitz A.P."/>
            <person name="Asai D.J."/>
            <person name="Wilkes D.E."/>
            <person name="Wang Y."/>
            <person name="Cai H."/>
            <person name="Collins K."/>
            <person name="Stewart B.A."/>
            <person name="Lee S.R."/>
            <person name="Wilamowska K."/>
            <person name="Weinberg Z."/>
            <person name="Ruzzo W.L."/>
            <person name="Wloga D."/>
            <person name="Gaertig J."/>
            <person name="Frankel J."/>
            <person name="Tsao C.-C."/>
            <person name="Gorovsky M.A."/>
            <person name="Keeling P.J."/>
            <person name="Waller R.F."/>
            <person name="Patron N.J."/>
            <person name="Cherry J.M."/>
            <person name="Stover N.A."/>
            <person name="Krieger C.J."/>
            <person name="del Toro C."/>
            <person name="Ryder H.F."/>
            <person name="Williamson S.C."/>
            <person name="Barbeau R.A."/>
            <person name="Hamilton E.P."/>
            <person name="Orias E."/>
        </authorList>
    </citation>
    <scope>NUCLEOTIDE SEQUENCE [LARGE SCALE GENOMIC DNA]</scope>
    <source>
        <strain evidence="3">SB210</strain>
    </source>
</reference>
<evidence type="ECO:0000313" key="2">
    <source>
        <dbReference type="EMBL" id="EWS73421.1"/>
    </source>
</evidence>
<evidence type="ECO:0000313" key="3">
    <source>
        <dbReference type="Proteomes" id="UP000009168"/>
    </source>
</evidence>
<feature type="transmembrane region" description="Helical" evidence="1">
    <location>
        <begin position="72"/>
        <end position="91"/>
    </location>
</feature>
<dbReference type="InParanoid" id="W7XGS9"/>
<dbReference type="EMBL" id="GG662636">
    <property type="protein sequence ID" value="EWS73421.1"/>
    <property type="molecule type" value="Genomic_DNA"/>
</dbReference>
<dbReference type="Proteomes" id="UP000009168">
    <property type="component" value="Unassembled WGS sequence"/>
</dbReference>
<keyword evidence="1" id="KW-0472">Membrane</keyword>
<feature type="transmembrane region" description="Helical" evidence="1">
    <location>
        <begin position="103"/>
        <end position="124"/>
    </location>
</feature>
<keyword evidence="1" id="KW-1133">Transmembrane helix</keyword>
<name>W7XGS9_TETTS</name>
<dbReference type="KEGG" id="tet:TTHERM_000666429"/>
<evidence type="ECO:0000256" key="1">
    <source>
        <dbReference type="SAM" id="Phobius"/>
    </source>
</evidence>
<gene>
    <name evidence="2" type="ORF">TTHERM_000666429</name>
</gene>
<dbReference type="GeneID" id="24440103"/>